<name>A0A2T6CHD2_9RHOB</name>
<gene>
    <name evidence="1" type="ORF">C8N31_103383</name>
</gene>
<comment type="caution">
    <text evidence="1">The sequence shown here is derived from an EMBL/GenBank/DDBJ whole genome shotgun (WGS) entry which is preliminary data.</text>
</comment>
<protein>
    <submittedName>
        <fullName evidence="1">Uncharacterized protein</fullName>
    </submittedName>
</protein>
<organism evidence="1 2">
    <name type="scientific">Sulfitobacter mediterraneus</name>
    <dbReference type="NCBI Taxonomy" id="83219"/>
    <lineage>
        <taxon>Bacteria</taxon>
        <taxon>Pseudomonadati</taxon>
        <taxon>Pseudomonadota</taxon>
        <taxon>Alphaproteobacteria</taxon>
        <taxon>Rhodobacterales</taxon>
        <taxon>Roseobacteraceae</taxon>
        <taxon>Sulfitobacter</taxon>
    </lineage>
</organism>
<dbReference type="EMBL" id="QBKU01000003">
    <property type="protein sequence ID" value="PTX74900.1"/>
    <property type="molecule type" value="Genomic_DNA"/>
</dbReference>
<dbReference type="Proteomes" id="UP000244092">
    <property type="component" value="Unassembled WGS sequence"/>
</dbReference>
<evidence type="ECO:0000313" key="1">
    <source>
        <dbReference type="EMBL" id="PTX74900.1"/>
    </source>
</evidence>
<sequence>MHKRETRMQKLQEIAEQLRRGKNVQNRKLQAWLSVEGYEQYLSDWADQKELREELTVKPSAVLEYEELLRTATFWHNRAVAAEARGQASHSELDDRATDYYERALERLEESVHNDASLYAWFDRDLDFRAGSELQANAGSMPIVVTSRSADNRGGGLAFAKQTKQEVKLAAVEREILNLEADVRGTAVSLGDLLGRNVGDD</sequence>
<dbReference type="AlphaFoldDB" id="A0A2T6CHD2"/>
<accession>A0A2T6CHD2</accession>
<reference evidence="1 2" key="1">
    <citation type="submission" date="2018-04" db="EMBL/GenBank/DDBJ databases">
        <title>Genomic Encyclopedia of Archaeal and Bacterial Type Strains, Phase II (KMG-II): from individual species to whole genera.</title>
        <authorList>
            <person name="Goeker M."/>
        </authorList>
    </citation>
    <scope>NUCLEOTIDE SEQUENCE [LARGE SCALE GENOMIC DNA]</scope>
    <source>
        <strain evidence="1 2">DSM 12244</strain>
    </source>
</reference>
<evidence type="ECO:0000313" key="2">
    <source>
        <dbReference type="Proteomes" id="UP000244092"/>
    </source>
</evidence>
<proteinExistence type="predicted"/>